<gene>
    <name evidence="2" type="ORF">KDK_50950</name>
</gene>
<feature type="compositionally biased region" description="Basic residues" evidence="1">
    <location>
        <begin position="1"/>
        <end position="28"/>
    </location>
</feature>
<comment type="caution">
    <text evidence="2">The sequence shown here is derived from an EMBL/GenBank/DDBJ whole genome shotgun (WGS) entry which is preliminary data.</text>
</comment>
<keyword evidence="3" id="KW-1185">Reference proteome</keyword>
<evidence type="ECO:0000313" key="2">
    <source>
        <dbReference type="EMBL" id="GCE21295.1"/>
    </source>
</evidence>
<feature type="region of interest" description="Disordered" evidence="1">
    <location>
        <begin position="1"/>
        <end position="57"/>
    </location>
</feature>
<protein>
    <submittedName>
        <fullName evidence="2">Uncharacterized protein</fullName>
    </submittedName>
</protein>
<dbReference type="AlphaFoldDB" id="A0A402AQI3"/>
<dbReference type="EMBL" id="BIFS01000001">
    <property type="protein sequence ID" value="GCE21295.1"/>
    <property type="molecule type" value="Genomic_DNA"/>
</dbReference>
<dbReference type="Proteomes" id="UP000287188">
    <property type="component" value="Unassembled WGS sequence"/>
</dbReference>
<dbReference type="RefSeq" id="WP_126552868.1">
    <property type="nucleotide sequence ID" value="NZ_BIFS01000001.1"/>
</dbReference>
<evidence type="ECO:0000256" key="1">
    <source>
        <dbReference type="SAM" id="MobiDB-lite"/>
    </source>
</evidence>
<sequence>MSKPGAKKALRQRRKQQQKQQQHAHQKQQRVQQKSNQVATAIPPTFDGEQVGAPTTGASWLGQKIAALLRFRKA</sequence>
<proteinExistence type="predicted"/>
<accession>A0A402AQI3</accession>
<name>A0A402AQI3_9CHLR</name>
<reference evidence="3" key="1">
    <citation type="submission" date="2018-12" db="EMBL/GenBank/DDBJ databases">
        <title>Tengunoibacter tsumagoiensis gen. nov., sp. nov., Dictyobacter kobayashii sp. nov., D. alpinus sp. nov., and D. joshuensis sp. nov. and description of Dictyobacteraceae fam. nov. within the order Ktedonobacterales isolated from Tengu-no-mugimeshi.</title>
        <authorList>
            <person name="Wang C.M."/>
            <person name="Zheng Y."/>
            <person name="Sakai Y."/>
            <person name="Toyoda A."/>
            <person name="Minakuchi Y."/>
            <person name="Abe K."/>
            <person name="Yokota A."/>
            <person name="Yabe S."/>
        </authorList>
    </citation>
    <scope>NUCLEOTIDE SEQUENCE [LARGE SCALE GENOMIC DNA]</scope>
    <source>
        <strain evidence="3">Uno11</strain>
    </source>
</reference>
<organism evidence="2 3">
    <name type="scientific">Dictyobacter kobayashii</name>
    <dbReference type="NCBI Taxonomy" id="2014872"/>
    <lineage>
        <taxon>Bacteria</taxon>
        <taxon>Bacillati</taxon>
        <taxon>Chloroflexota</taxon>
        <taxon>Ktedonobacteria</taxon>
        <taxon>Ktedonobacterales</taxon>
        <taxon>Dictyobacteraceae</taxon>
        <taxon>Dictyobacter</taxon>
    </lineage>
</organism>
<evidence type="ECO:0000313" key="3">
    <source>
        <dbReference type="Proteomes" id="UP000287188"/>
    </source>
</evidence>